<sequence>MKPITLNYVQILKKELYLKLVNNIALNNLILQIIYKLSMTMKNIMHVLKQKELFNTKTVSTKEIYKTRISNMDMEHRYGPMIIKQKDENFLMASIVKINMKVKAK</sequence>
<reference evidence="1" key="1">
    <citation type="submission" date="2023-06" db="EMBL/GenBank/DDBJ databases">
        <authorList>
            <person name="Kurt Z."/>
        </authorList>
    </citation>
    <scope>NUCLEOTIDE SEQUENCE</scope>
</reference>
<dbReference type="AlphaFoldDB" id="A0AA86TYA4"/>
<evidence type="ECO:0000313" key="1">
    <source>
        <dbReference type="EMBL" id="CAI9934270.1"/>
    </source>
</evidence>
<comment type="caution">
    <text evidence="1">The sequence shown here is derived from an EMBL/GenBank/DDBJ whole genome shotgun (WGS) entry which is preliminary data.</text>
</comment>
<dbReference type="EMBL" id="CATOUU010000564">
    <property type="protein sequence ID" value="CAI9934270.1"/>
    <property type="molecule type" value="Genomic_DNA"/>
</dbReference>
<evidence type="ECO:0000313" key="2">
    <source>
        <dbReference type="EMBL" id="CAL6021117.1"/>
    </source>
</evidence>
<organism evidence="1">
    <name type="scientific">Hexamita inflata</name>
    <dbReference type="NCBI Taxonomy" id="28002"/>
    <lineage>
        <taxon>Eukaryota</taxon>
        <taxon>Metamonada</taxon>
        <taxon>Diplomonadida</taxon>
        <taxon>Hexamitidae</taxon>
        <taxon>Hexamitinae</taxon>
        <taxon>Hexamita</taxon>
    </lineage>
</organism>
<name>A0AA86TYA4_9EUKA</name>
<proteinExistence type="predicted"/>
<gene>
    <name evidence="1" type="ORF">HINF_LOCUS21915</name>
    <name evidence="2" type="ORF">HINF_LOCUS28013</name>
</gene>
<reference evidence="2 3" key="2">
    <citation type="submission" date="2024-07" db="EMBL/GenBank/DDBJ databases">
        <authorList>
            <person name="Akdeniz Z."/>
        </authorList>
    </citation>
    <scope>NUCLEOTIDE SEQUENCE [LARGE SCALE GENOMIC DNA]</scope>
</reference>
<dbReference type="EMBL" id="CAXDID020000088">
    <property type="protein sequence ID" value="CAL6021117.1"/>
    <property type="molecule type" value="Genomic_DNA"/>
</dbReference>
<protein>
    <submittedName>
        <fullName evidence="2">Hypothetical_protein</fullName>
    </submittedName>
</protein>
<dbReference type="Proteomes" id="UP001642409">
    <property type="component" value="Unassembled WGS sequence"/>
</dbReference>
<accession>A0AA86TYA4</accession>
<evidence type="ECO:0000313" key="3">
    <source>
        <dbReference type="Proteomes" id="UP001642409"/>
    </source>
</evidence>
<keyword evidence="3" id="KW-1185">Reference proteome</keyword>